<sequence length="473" mass="52769">MTLKRLRAIVTALTLTASTLSGMNLSQAETALQSNKQSEIFQAYDTFKSAYMDATVEGDAAKKRRALEGIVASGNKLHIDVSDYRNKLKTLPAPTTDVKPAPATEPEPVAKPEPASKSRVKAPSIKGQNRLDEVEWDSGNLVFHFEKPLSNRDVNFFKLKKSGKHGYRYVLDIHAVLDRSHTLTHRDLKRISLTQYKPHTIRLVLESSQALPVRFAKHEKTLTVRAGLSGVTSPKRVPALSPVQARNKERVIVIDPGHGGKDGGAVGHNRYKEKEIVLSLAVKTASRLRERGYTVYMTRSKDKFIKLRNRTGYANKKRADLFISLHANAVPKSKARKAYGIETYFLSPSRSKRATNAAALENKAEVEDMDFYGKSTFLNVLNSEKIVASHKLAIDLQSSVLSSLRARYKEVKDAGVREGPFWVLVGAQMPAVLVEIGFITHPKEAVRIHSNTYQDYFARGLAEGVERYFAKNR</sequence>
<accession>A0ABZ3HA64</accession>
<dbReference type="Gene3D" id="3.40.630.40">
    <property type="entry name" value="Zn-dependent exopeptidases"/>
    <property type="match status" value="1"/>
</dbReference>
<evidence type="ECO:0000313" key="8">
    <source>
        <dbReference type="Proteomes" id="UP001447842"/>
    </source>
</evidence>
<dbReference type="InterPro" id="IPR050695">
    <property type="entry name" value="N-acetylmuramoyl_amidase_3"/>
</dbReference>
<evidence type="ECO:0000256" key="2">
    <source>
        <dbReference type="ARBA" id="ARBA00011901"/>
    </source>
</evidence>
<proteinExistence type="predicted"/>
<dbReference type="Proteomes" id="UP001447842">
    <property type="component" value="Chromosome"/>
</dbReference>
<feature type="domain" description="MurNAc-LAA" evidence="6">
    <location>
        <begin position="311"/>
        <end position="466"/>
    </location>
</feature>
<dbReference type="EC" id="3.5.1.28" evidence="2"/>
<dbReference type="EMBL" id="CP147920">
    <property type="protein sequence ID" value="XAU14620.1"/>
    <property type="molecule type" value="Genomic_DNA"/>
</dbReference>
<reference evidence="7 8" key="1">
    <citation type="submission" date="2024-03" db="EMBL/GenBank/DDBJ databases">
        <title>Sulfurimonas sp. HSL3-1.</title>
        <authorList>
            <person name="Wang S."/>
        </authorList>
    </citation>
    <scope>NUCLEOTIDE SEQUENCE [LARGE SCALE GENOMIC DNA]</scope>
    <source>
        <strain evidence="7 8">HSL3-1</strain>
    </source>
</reference>
<dbReference type="Pfam" id="PF01520">
    <property type="entry name" value="Amidase_3"/>
    <property type="match status" value="1"/>
</dbReference>
<evidence type="ECO:0000313" key="7">
    <source>
        <dbReference type="EMBL" id="XAU14620.1"/>
    </source>
</evidence>
<keyword evidence="8" id="KW-1185">Reference proteome</keyword>
<gene>
    <name evidence="7" type="ORF">WCY31_10245</name>
</gene>
<keyword evidence="5" id="KW-0732">Signal</keyword>
<dbReference type="SUPFAM" id="SSF53187">
    <property type="entry name" value="Zn-dependent exopeptidases"/>
    <property type="match status" value="1"/>
</dbReference>
<protein>
    <recommendedName>
        <fullName evidence="2">N-acetylmuramoyl-L-alanine amidase</fullName>
        <ecNumber evidence="2">3.5.1.28</ecNumber>
    </recommendedName>
</protein>
<keyword evidence="3" id="KW-0378">Hydrolase</keyword>
<dbReference type="PANTHER" id="PTHR30404:SF0">
    <property type="entry name" value="N-ACETYLMURAMOYL-L-ALANINE AMIDASE AMIC"/>
    <property type="match status" value="1"/>
</dbReference>
<evidence type="ECO:0000256" key="4">
    <source>
        <dbReference type="SAM" id="MobiDB-lite"/>
    </source>
</evidence>
<organism evidence="7 8">
    <name type="scientific">Sulfurimonas diazotrophicus</name>
    <dbReference type="NCBI Taxonomy" id="3131939"/>
    <lineage>
        <taxon>Bacteria</taxon>
        <taxon>Pseudomonadati</taxon>
        <taxon>Campylobacterota</taxon>
        <taxon>Epsilonproteobacteria</taxon>
        <taxon>Campylobacterales</taxon>
        <taxon>Sulfurimonadaceae</taxon>
        <taxon>Sulfurimonas</taxon>
    </lineage>
</organism>
<dbReference type="RefSeq" id="WP_345972301.1">
    <property type="nucleotide sequence ID" value="NZ_CP147920.1"/>
</dbReference>
<evidence type="ECO:0000256" key="1">
    <source>
        <dbReference type="ARBA" id="ARBA00001561"/>
    </source>
</evidence>
<dbReference type="CDD" id="cd02696">
    <property type="entry name" value="MurNAc-LAA"/>
    <property type="match status" value="1"/>
</dbReference>
<name>A0ABZ3HA64_9BACT</name>
<dbReference type="InterPro" id="IPR002508">
    <property type="entry name" value="MurNAc-LAA_cat"/>
</dbReference>
<feature type="signal peptide" evidence="5">
    <location>
        <begin position="1"/>
        <end position="28"/>
    </location>
</feature>
<feature type="chain" id="PRO_5045152845" description="N-acetylmuramoyl-L-alanine amidase" evidence="5">
    <location>
        <begin position="29"/>
        <end position="473"/>
    </location>
</feature>
<evidence type="ECO:0000259" key="6">
    <source>
        <dbReference type="SMART" id="SM00646"/>
    </source>
</evidence>
<dbReference type="PANTHER" id="PTHR30404">
    <property type="entry name" value="N-ACETYLMURAMOYL-L-ALANINE AMIDASE"/>
    <property type="match status" value="1"/>
</dbReference>
<feature type="region of interest" description="Disordered" evidence="4">
    <location>
        <begin position="90"/>
        <end position="126"/>
    </location>
</feature>
<evidence type="ECO:0000256" key="5">
    <source>
        <dbReference type="SAM" id="SignalP"/>
    </source>
</evidence>
<dbReference type="SMART" id="SM00646">
    <property type="entry name" value="Ami_3"/>
    <property type="match status" value="1"/>
</dbReference>
<comment type="catalytic activity">
    <reaction evidence="1">
        <text>Hydrolyzes the link between N-acetylmuramoyl residues and L-amino acid residues in certain cell-wall glycopeptides.</text>
        <dbReference type="EC" id="3.5.1.28"/>
    </reaction>
</comment>
<evidence type="ECO:0000256" key="3">
    <source>
        <dbReference type="ARBA" id="ARBA00022801"/>
    </source>
</evidence>